<reference evidence="1 2" key="1">
    <citation type="submission" date="2015-07" db="EMBL/GenBank/DDBJ databases">
        <title>The genome of Melipona quadrifasciata.</title>
        <authorList>
            <person name="Pan H."/>
            <person name="Kapheim K."/>
        </authorList>
    </citation>
    <scope>NUCLEOTIDE SEQUENCE [LARGE SCALE GENOMIC DNA]</scope>
    <source>
        <strain evidence="1">0111107301</strain>
        <tissue evidence="1">Whole body</tissue>
    </source>
</reference>
<proteinExistence type="predicted"/>
<dbReference type="EMBL" id="KQ435750">
    <property type="protein sequence ID" value="KOX76232.1"/>
    <property type="molecule type" value="Genomic_DNA"/>
</dbReference>
<organism evidence="1 2">
    <name type="scientific">Melipona quadrifasciata</name>
    <dbReference type="NCBI Taxonomy" id="166423"/>
    <lineage>
        <taxon>Eukaryota</taxon>
        <taxon>Metazoa</taxon>
        <taxon>Ecdysozoa</taxon>
        <taxon>Arthropoda</taxon>
        <taxon>Hexapoda</taxon>
        <taxon>Insecta</taxon>
        <taxon>Pterygota</taxon>
        <taxon>Neoptera</taxon>
        <taxon>Endopterygota</taxon>
        <taxon>Hymenoptera</taxon>
        <taxon>Apocrita</taxon>
        <taxon>Aculeata</taxon>
        <taxon>Apoidea</taxon>
        <taxon>Anthophila</taxon>
        <taxon>Apidae</taxon>
        <taxon>Melipona</taxon>
    </lineage>
</organism>
<keyword evidence="2" id="KW-1185">Reference proteome</keyword>
<protein>
    <submittedName>
        <fullName evidence="1">Uncharacterized protein</fullName>
    </submittedName>
</protein>
<gene>
    <name evidence="1" type="ORF">WN51_11561</name>
</gene>
<accession>A0A0N0U6A1</accession>
<evidence type="ECO:0000313" key="1">
    <source>
        <dbReference type="EMBL" id="KOX76232.1"/>
    </source>
</evidence>
<dbReference type="Proteomes" id="UP000053105">
    <property type="component" value="Unassembled WGS sequence"/>
</dbReference>
<dbReference type="AlphaFoldDB" id="A0A0N0U6A1"/>
<evidence type="ECO:0000313" key="2">
    <source>
        <dbReference type="Proteomes" id="UP000053105"/>
    </source>
</evidence>
<name>A0A0N0U6A1_9HYME</name>
<sequence>MDPTLRCTYSVKCVCQIGVRALRSKKSGAILNDTVGFRRTAGVGLQRKLDYQNLTSSFRTRLQFPDLTH</sequence>